<sequence length="249" mass="28600">MIRNKMNSHIRSVSTFPQPTIDTPKNIKLNYRSIRTVSTTPWPTIDNPSPYQVFGLPPTSNQTEIKRRYSARLYHPDHQSSRKYTGRFQKVAEAYELLSDPRRRKAYDKFGIGWPNTARNTTKTPPSFHHQKEIYKQWYGYQYDAFYANKESTQRPPPSSNNTVFIVGFTSFFLCGLILSFRYGGPTLIQEAANRQHAKSALNWQIAQSEAKRLYTKKKHVVGKEIVSCVFTDGEDGVCRSCGIANGVY</sequence>
<evidence type="ECO:0000256" key="1">
    <source>
        <dbReference type="SAM" id="Phobius"/>
    </source>
</evidence>
<comment type="caution">
    <text evidence="3">The sequence shown here is derived from an EMBL/GenBank/DDBJ whole genome shotgun (WGS) entry which is preliminary data.</text>
</comment>
<dbReference type="Gene3D" id="1.10.287.110">
    <property type="entry name" value="DnaJ domain"/>
    <property type="match status" value="1"/>
</dbReference>
<dbReference type="SUPFAM" id="SSF46565">
    <property type="entry name" value="Chaperone J-domain"/>
    <property type="match status" value="1"/>
</dbReference>
<dbReference type="CDD" id="cd06257">
    <property type="entry name" value="DnaJ"/>
    <property type="match status" value="1"/>
</dbReference>
<name>A0A1U7LWN7_NEOID</name>
<dbReference type="STRING" id="1198029.A0A1U7LWN7"/>
<organism evidence="3 4">
    <name type="scientific">Neolecta irregularis (strain DAH-3)</name>
    <dbReference type="NCBI Taxonomy" id="1198029"/>
    <lineage>
        <taxon>Eukaryota</taxon>
        <taxon>Fungi</taxon>
        <taxon>Dikarya</taxon>
        <taxon>Ascomycota</taxon>
        <taxon>Taphrinomycotina</taxon>
        <taxon>Neolectales</taxon>
        <taxon>Neolectaceae</taxon>
        <taxon>Neolecta</taxon>
    </lineage>
</organism>
<dbReference type="PRINTS" id="PR00625">
    <property type="entry name" value="JDOMAIN"/>
</dbReference>
<dbReference type="InterPro" id="IPR050817">
    <property type="entry name" value="DjlA_DnaK_co-chaperone"/>
</dbReference>
<dbReference type="PANTHER" id="PTHR24074">
    <property type="entry name" value="CO-CHAPERONE PROTEIN DJLA"/>
    <property type="match status" value="1"/>
</dbReference>
<dbReference type="PROSITE" id="PS00636">
    <property type="entry name" value="DNAJ_1"/>
    <property type="match status" value="1"/>
</dbReference>
<gene>
    <name evidence="3" type="ORF">NEOLI_000808</name>
</gene>
<evidence type="ECO:0000313" key="4">
    <source>
        <dbReference type="Proteomes" id="UP000186594"/>
    </source>
</evidence>
<dbReference type="SMART" id="SM00271">
    <property type="entry name" value="DnaJ"/>
    <property type="match status" value="1"/>
</dbReference>
<keyword evidence="1" id="KW-0812">Transmembrane</keyword>
<evidence type="ECO:0000313" key="3">
    <source>
        <dbReference type="EMBL" id="OLL27095.1"/>
    </source>
</evidence>
<dbReference type="Proteomes" id="UP000186594">
    <property type="component" value="Unassembled WGS sequence"/>
</dbReference>
<dbReference type="AlphaFoldDB" id="A0A1U7LWN7"/>
<evidence type="ECO:0000259" key="2">
    <source>
        <dbReference type="PROSITE" id="PS50076"/>
    </source>
</evidence>
<keyword evidence="1" id="KW-1133">Transmembrane helix</keyword>
<feature type="transmembrane region" description="Helical" evidence="1">
    <location>
        <begin position="164"/>
        <end position="185"/>
    </location>
</feature>
<keyword evidence="1" id="KW-0472">Membrane</keyword>
<keyword evidence="4" id="KW-1185">Reference proteome</keyword>
<dbReference type="PROSITE" id="PS50076">
    <property type="entry name" value="DNAJ_2"/>
    <property type="match status" value="1"/>
</dbReference>
<reference evidence="3 4" key="1">
    <citation type="submission" date="2016-04" db="EMBL/GenBank/DDBJ databases">
        <title>Evolutionary innovation and constraint leading to complex multicellularity in the Ascomycota.</title>
        <authorList>
            <person name="Cisse O."/>
            <person name="Nguyen A."/>
            <person name="Hewitt D.A."/>
            <person name="Jedd G."/>
            <person name="Stajich J.E."/>
        </authorList>
    </citation>
    <scope>NUCLEOTIDE SEQUENCE [LARGE SCALE GENOMIC DNA]</scope>
    <source>
        <strain evidence="3 4">DAH-3</strain>
    </source>
</reference>
<protein>
    <submittedName>
        <fullName evidence="3">J domain-containing protein 1</fullName>
    </submittedName>
</protein>
<accession>A0A1U7LWN7</accession>
<dbReference type="InterPro" id="IPR036869">
    <property type="entry name" value="J_dom_sf"/>
</dbReference>
<proteinExistence type="predicted"/>
<dbReference type="EMBL" id="LXFE01000122">
    <property type="protein sequence ID" value="OLL27095.1"/>
    <property type="molecule type" value="Genomic_DNA"/>
</dbReference>
<dbReference type="Pfam" id="PF00226">
    <property type="entry name" value="DnaJ"/>
    <property type="match status" value="1"/>
</dbReference>
<feature type="domain" description="J" evidence="2">
    <location>
        <begin position="49"/>
        <end position="111"/>
    </location>
</feature>
<dbReference type="InterPro" id="IPR018253">
    <property type="entry name" value="DnaJ_domain_CS"/>
</dbReference>
<dbReference type="InterPro" id="IPR001623">
    <property type="entry name" value="DnaJ_domain"/>
</dbReference>
<dbReference type="OrthoDB" id="10250354at2759"/>